<evidence type="ECO:0000256" key="2">
    <source>
        <dbReference type="ARBA" id="ARBA00022553"/>
    </source>
</evidence>
<dbReference type="SUPFAM" id="SSF47336">
    <property type="entry name" value="ACP-like"/>
    <property type="match status" value="1"/>
</dbReference>
<comment type="PTM">
    <text evidence="3">4'-phosphopantetheine is transferred from CoA to a specific serine of apo-ACP by AcpS. This modification is essential for activity because fatty acids are bound in thioester linkage to the sulfhydryl of the prosthetic group.</text>
</comment>
<name>A0A2M7AP52_UNCKA</name>
<keyword evidence="3" id="KW-0963">Cytoplasm</keyword>
<dbReference type="GO" id="GO:0005829">
    <property type="term" value="C:cytosol"/>
    <property type="evidence" value="ECO:0007669"/>
    <property type="project" value="TreeGrafter"/>
</dbReference>
<dbReference type="GO" id="GO:0009245">
    <property type="term" value="P:lipid A biosynthetic process"/>
    <property type="evidence" value="ECO:0007669"/>
    <property type="project" value="TreeGrafter"/>
</dbReference>
<dbReference type="InterPro" id="IPR003231">
    <property type="entry name" value="ACP"/>
</dbReference>
<comment type="pathway">
    <text evidence="3">Lipid metabolism; fatty acid biosynthesis.</text>
</comment>
<dbReference type="GO" id="GO:0016020">
    <property type="term" value="C:membrane"/>
    <property type="evidence" value="ECO:0007669"/>
    <property type="project" value="GOC"/>
</dbReference>
<dbReference type="GO" id="GO:0000035">
    <property type="term" value="F:acyl binding"/>
    <property type="evidence" value="ECO:0007669"/>
    <property type="project" value="TreeGrafter"/>
</dbReference>
<reference evidence="6" key="1">
    <citation type="submission" date="2017-09" db="EMBL/GenBank/DDBJ databases">
        <title>Depth-based differentiation of microbial function through sediment-hosted aquifers and enrichment of novel symbionts in the deep terrestrial subsurface.</title>
        <authorList>
            <person name="Probst A.J."/>
            <person name="Ladd B."/>
            <person name="Jarett J.K."/>
            <person name="Geller-Mcgrath D.E."/>
            <person name="Sieber C.M.K."/>
            <person name="Emerson J.B."/>
            <person name="Anantharaman K."/>
            <person name="Thomas B.C."/>
            <person name="Malmstrom R."/>
            <person name="Stieglmeier M."/>
            <person name="Klingl A."/>
            <person name="Woyke T."/>
            <person name="Ryan C.M."/>
            <person name="Banfield J.F."/>
        </authorList>
    </citation>
    <scope>NUCLEOTIDE SEQUENCE [LARGE SCALE GENOMIC DNA]</scope>
</reference>
<dbReference type="EMBL" id="PEWD01000032">
    <property type="protein sequence ID" value="PIU69080.1"/>
    <property type="molecule type" value="Genomic_DNA"/>
</dbReference>
<keyword evidence="1 3" id="KW-0596">Phosphopantetheine</keyword>
<dbReference type="Proteomes" id="UP000229916">
    <property type="component" value="Unassembled WGS sequence"/>
</dbReference>
<keyword evidence="3" id="KW-0444">Lipid biosynthesis</keyword>
<dbReference type="AlphaFoldDB" id="A0A2M7AP52"/>
<keyword evidence="3" id="KW-0443">Lipid metabolism</keyword>
<sequence length="81" mass="9182">MDTTVKDKIYQIIARQLGIDLGGLKPEMELISDLNIAPLDLVDLIAFLEEQFKMEIPAEEVKKLKTLGDLEILIDEKVNEI</sequence>
<dbReference type="Pfam" id="PF00550">
    <property type="entry name" value="PP-binding"/>
    <property type="match status" value="1"/>
</dbReference>
<dbReference type="PANTHER" id="PTHR20863:SF76">
    <property type="entry name" value="CARRIER DOMAIN-CONTAINING PROTEIN"/>
    <property type="match status" value="1"/>
</dbReference>
<evidence type="ECO:0000256" key="3">
    <source>
        <dbReference type="HAMAP-Rule" id="MF_01217"/>
    </source>
</evidence>
<evidence type="ECO:0000259" key="4">
    <source>
        <dbReference type="PROSITE" id="PS50075"/>
    </source>
</evidence>
<dbReference type="PROSITE" id="PS50075">
    <property type="entry name" value="CARRIER"/>
    <property type="match status" value="1"/>
</dbReference>
<dbReference type="InterPro" id="IPR009081">
    <property type="entry name" value="PP-bd_ACP"/>
</dbReference>
<evidence type="ECO:0000313" key="6">
    <source>
        <dbReference type="Proteomes" id="UP000229916"/>
    </source>
</evidence>
<gene>
    <name evidence="3" type="primary">acpP</name>
    <name evidence="5" type="ORF">COS81_01430</name>
</gene>
<comment type="similarity">
    <text evidence="3">Belongs to the acyl carrier protein (ACP) family.</text>
</comment>
<evidence type="ECO:0000313" key="5">
    <source>
        <dbReference type="EMBL" id="PIU69080.1"/>
    </source>
</evidence>
<organism evidence="5 6">
    <name type="scientific">candidate division WWE3 bacterium CG06_land_8_20_14_3_00_42_16</name>
    <dbReference type="NCBI Taxonomy" id="1975083"/>
    <lineage>
        <taxon>Bacteria</taxon>
        <taxon>Katanobacteria</taxon>
    </lineage>
</organism>
<dbReference type="InterPro" id="IPR036736">
    <property type="entry name" value="ACP-like_sf"/>
</dbReference>
<evidence type="ECO:0000256" key="1">
    <source>
        <dbReference type="ARBA" id="ARBA00022450"/>
    </source>
</evidence>
<dbReference type="Gene3D" id="1.10.1200.10">
    <property type="entry name" value="ACP-like"/>
    <property type="match status" value="1"/>
</dbReference>
<comment type="caution">
    <text evidence="3">Lacks conserved residue(s) required for the propagation of feature annotation.</text>
</comment>
<protein>
    <recommendedName>
        <fullName evidence="3">Acyl carrier protein</fullName>
        <shortName evidence="3">ACP</shortName>
    </recommendedName>
</protein>
<comment type="subcellular location">
    <subcellularLocation>
        <location evidence="3">Cytoplasm</location>
    </subcellularLocation>
</comment>
<dbReference type="UniPathway" id="UPA00094"/>
<keyword evidence="3" id="KW-0275">Fatty acid biosynthesis</keyword>
<comment type="caution">
    <text evidence="5">The sequence shown here is derived from an EMBL/GenBank/DDBJ whole genome shotgun (WGS) entry which is preliminary data.</text>
</comment>
<dbReference type="HAMAP" id="MF_01217">
    <property type="entry name" value="Acyl_carrier"/>
    <property type="match status" value="1"/>
</dbReference>
<feature type="domain" description="Carrier" evidence="4">
    <location>
        <begin position="3"/>
        <end position="78"/>
    </location>
</feature>
<keyword evidence="2 3" id="KW-0597">Phosphoprotein</keyword>
<dbReference type="GO" id="GO:0000036">
    <property type="term" value="F:acyl carrier activity"/>
    <property type="evidence" value="ECO:0007669"/>
    <property type="project" value="UniProtKB-UniRule"/>
</dbReference>
<accession>A0A2M7AP52</accession>
<dbReference type="PANTHER" id="PTHR20863">
    <property type="entry name" value="ACYL CARRIER PROTEIN"/>
    <property type="match status" value="1"/>
</dbReference>
<proteinExistence type="inferred from homology"/>
<comment type="function">
    <text evidence="3">Carrier of the growing fatty acid chain in fatty acid biosynthesis.</text>
</comment>
<keyword evidence="3" id="KW-0276">Fatty acid metabolism</keyword>